<name>A0A1V0GMT2_9RHOB</name>
<dbReference type="Gene3D" id="3.40.50.12780">
    <property type="entry name" value="N-terminal domain of ligase-like"/>
    <property type="match status" value="1"/>
</dbReference>
<geneLocation type="plasmid" evidence="6 7">
    <name>unnamed1</name>
</geneLocation>
<evidence type="ECO:0000313" key="6">
    <source>
        <dbReference type="EMBL" id="ARC35167.1"/>
    </source>
</evidence>
<dbReference type="Proteomes" id="UP000191257">
    <property type="component" value="Plasmid unnamed1"/>
</dbReference>
<evidence type="ECO:0000259" key="5">
    <source>
        <dbReference type="Pfam" id="PF13193"/>
    </source>
</evidence>
<dbReference type="KEGG" id="pye:A6J80_01185"/>
<evidence type="ECO:0000256" key="2">
    <source>
        <dbReference type="ARBA" id="ARBA00022598"/>
    </source>
</evidence>
<dbReference type="InterPro" id="IPR000873">
    <property type="entry name" value="AMP-dep_synth/lig_dom"/>
</dbReference>
<comment type="similarity">
    <text evidence="1">Belongs to the ATP-dependent AMP-binding enzyme family.</text>
</comment>
<dbReference type="Pfam" id="PF13193">
    <property type="entry name" value="AMP-binding_C"/>
    <property type="match status" value="1"/>
</dbReference>
<dbReference type="GO" id="GO:0006631">
    <property type="term" value="P:fatty acid metabolic process"/>
    <property type="evidence" value="ECO:0007669"/>
    <property type="project" value="TreeGrafter"/>
</dbReference>
<dbReference type="Gene3D" id="3.30.300.30">
    <property type="match status" value="1"/>
</dbReference>
<sequence>MTGDDRFATPRPDQIIGTGARSQNAPAAAALIDGLTRGQSILATQDPQPIRPAPGPPGMLFCQSSGSTGCVKTIRRSQASWIASFRVNRDAFAITPRDRYATLGHLGHSLSLYAAIEALHLGAGLMVLAGDSPRTQRRALARATVLYATPAQLHRLALAGGTLPDLRHILCGGGRLDEVTRDAARALCPQAQLRVFYGASETSFIALADADTPPGSVGRAYPGVQIRIDSDGAIWVASPYLAQGYAEPDLPPPNRDGAYMATGDLGTLDPHGNLILHGRQSRRITTLDRTLSLEDVEAVLAAHGAPLSVALGLPDPRRGMAVLAVVQGPPDDALAARLRRACRETLGDHAAPRRIVFVASLPMLASDKPDLAALARLCVAP</sequence>
<dbReference type="InterPro" id="IPR045851">
    <property type="entry name" value="AMP-bd_C_sf"/>
</dbReference>
<dbReference type="EMBL" id="CP020441">
    <property type="protein sequence ID" value="ARC35167.1"/>
    <property type="molecule type" value="Genomic_DNA"/>
</dbReference>
<feature type="domain" description="AMP-dependent synthetase/ligase" evidence="4">
    <location>
        <begin position="59"/>
        <end position="245"/>
    </location>
</feature>
<dbReference type="PANTHER" id="PTHR43201:SF5">
    <property type="entry name" value="MEDIUM-CHAIN ACYL-COA LIGASE ACSF2, MITOCHONDRIAL"/>
    <property type="match status" value="1"/>
</dbReference>
<dbReference type="InterPro" id="IPR020845">
    <property type="entry name" value="AMP-binding_CS"/>
</dbReference>
<dbReference type="InterPro" id="IPR042099">
    <property type="entry name" value="ANL_N_sf"/>
</dbReference>
<feature type="domain" description="AMP-binding enzyme C-terminal" evidence="5">
    <location>
        <begin position="296"/>
        <end position="368"/>
    </location>
</feature>
<keyword evidence="7" id="KW-1185">Reference proteome</keyword>
<dbReference type="PANTHER" id="PTHR43201">
    <property type="entry name" value="ACYL-COA SYNTHETASE"/>
    <property type="match status" value="1"/>
</dbReference>
<dbReference type="eggNOG" id="COG0318">
    <property type="taxonomic scope" value="Bacteria"/>
</dbReference>
<gene>
    <name evidence="6" type="ORF">A6J80_01185</name>
</gene>
<dbReference type="GO" id="GO:0031956">
    <property type="term" value="F:medium-chain fatty acid-CoA ligase activity"/>
    <property type="evidence" value="ECO:0007669"/>
    <property type="project" value="TreeGrafter"/>
</dbReference>
<evidence type="ECO:0000313" key="7">
    <source>
        <dbReference type="Proteomes" id="UP000191257"/>
    </source>
</evidence>
<keyword evidence="6" id="KW-0614">Plasmid</keyword>
<keyword evidence="2" id="KW-0436">Ligase</keyword>
<feature type="region of interest" description="Disordered" evidence="3">
    <location>
        <begin position="1"/>
        <end position="22"/>
    </location>
</feature>
<evidence type="ECO:0000256" key="3">
    <source>
        <dbReference type="SAM" id="MobiDB-lite"/>
    </source>
</evidence>
<dbReference type="RefSeq" id="WP_080620171.1">
    <property type="nucleotide sequence ID" value="NZ_CAWMZI010000002.1"/>
</dbReference>
<dbReference type="PROSITE" id="PS00455">
    <property type="entry name" value="AMP_BINDING"/>
    <property type="match status" value="1"/>
</dbReference>
<dbReference type="AlphaFoldDB" id="A0A1V0GMT2"/>
<protein>
    <submittedName>
        <fullName evidence="6">AMP-dependent synthetase</fullName>
    </submittedName>
</protein>
<evidence type="ECO:0000259" key="4">
    <source>
        <dbReference type="Pfam" id="PF00501"/>
    </source>
</evidence>
<dbReference type="SUPFAM" id="SSF56801">
    <property type="entry name" value="Acetyl-CoA synthetase-like"/>
    <property type="match status" value="1"/>
</dbReference>
<accession>A0A1V0GMT2</accession>
<dbReference type="Pfam" id="PF00501">
    <property type="entry name" value="AMP-binding"/>
    <property type="match status" value="1"/>
</dbReference>
<evidence type="ECO:0000256" key="1">
    <source>
        <dbReference type="ARBA" id="ARBA00006432"/>
    </source>
</evidence>
<proteinExistence type="inferred from homology"/>
<dbReference type="InterPro" id="IPR025110">
    <property type="entry name" value="AMP-bd_C"/>
</dbReference>
<reference evidence="6" key="1">
    <citation type="submission" date="2017-12" db="EMBL/GenBank/DDBJ databases">
        <title>FDA dAtabase for Regulatory Grade micrObial Sequences (FDA-ARGOS): Supporting development and validation of Infectious Disease Dx tests.</title>
        <authorList>
            <person name="Campos J."/>
            <person name="Goldberg B."/>
            <person name="Tallon L."/>
            <person name="Sadzewicz L."/>
            <person name="Sengamalay N."/>
            <person name="Ott S."/>
            <person name="Godinez A."/>
            <person name="Nagaraj S."/>
            <person name="Vyas G."/>
            <person name="Aluvathingal J."/>
            <person name="Nadendla S."/>
            <person name="Geyer C."/>
            <person name="Nandy P."/>
            <person name="Hobson J."/>
            <person name="Sichtig H."/>
        </authorList>
    </citation>
    <scope>NUCLEOTIDE SEQUENCE</scope>
    <source>
        <strain evidence="6">FDAARGOS_252</strain>
        <plasmid evidence="6">unnamed1</plasmid>
    </source>
</reference>
<organism evidence="6 7">
    <name type="scientific">Paracoccus yeei</name>
    <dbReference type="NCBI Taxonomy" id="147645"/>
    <lineage>
        <taxon>Bacteria</taxon>
        <taxon>Pseudomonadati</taxon>
        <taxon>Pseudomonadota</taxon>
        <taxon>Alphaproteobacteria</taxon>
        <taxon>Rhodobacterales</taxon>
        <taxon>Paracoccaceae</taxon>
        <taxon>Paracoccus</taxon>
    </lineage>
</organism>